<dbReference type="Pfam" id="PF04233">
    <property type="entry name" value="Phage_Mu_F"/>
    <property type="match status" value="1"/>
</dbReference>
<gene>
    <name evidence="2" type="ORF">UFOVP950_45</name>
</gene>
<evidence type="ECO:0000313" key="2">
    <source>
        <dbReference type="EMBL" id="CAB4173273.1"/>
    </source>
</evidence>
<evidence type="ECO:0000259" key="1">
    <source>
        <dbReference type="Pfam" id="PF04233"/>
    </source>
</evidence>
<sequence length="286" mass="32750">MASSVKYHKTYLKLHKEYEAYAYPIIKKALDDQTGAVADFVNEDTFDNIELYIQFLVQQKPLYSGLEQIYTKVGVSAATFSYDWIRNSVPKTKKDFIIDFFNAEWYEEMVNFFRFIGYNKVQGIDTTTRDKIQTLLANILGQNLSRREQAKLFEETLNDPEFNRARSLVIARTESTTAANYGINLGAESSDYEVAKFWINTKDKRTRLSHLAMTQDRIGINQPFMVRDPKTNAVTEMMYPGDPLGTPPSQLASEVINCRCVMATEAIKDADGLPILKPRTAPYLKR</sequence>
<name>A0A6J5PNQ0_9CAUD</name>
<reference evidence="2" key="1">
    <citation type="submission" date="2020-05" db="EMBL/GenBank/DDBJ databases">
        <authorList>
            <person name="Chiriac C."/>
            <person name="Salcher M."/>
            <person name="Ghai R."/>
            <person name="Kavagutti S V."/>
        </authorList>
    </citation>
    <scope>NUCLEOTIDE SEQUENCE</scope>
</reference>
<feature type="domain" description="Phage head morphogenesis" evidence="1">
    <location>
        <begin position="140"/>
        <end position="262"/>
    </location>
</feature>
<protein>
    <submittedName>
        <fullName evidence="2">Phage head morphogenesis domain containing protein</fullName>
    </submittedName>
</protein>
<dbReference type="EMBL" id="LR796894">
    <property type="protein sequence ID" value="CAB4173273.1"/>
    <property type="molecule type" value="Genomic_DNA"/>
</dbReference>
<proteinExistence type="predicted"/>
<organism evidence="2">
    <name type="scientific">uncultured Caudovirales phage</name>
    <dbReference type="NCBI Taxonomy" id="2100421"/>
    <lineage>
        <taxon>Viruses</taxon>
        <taxon>Duplodnaviria</taxon>
        <taxon>Heunggongvirae</taxon>
        <taxon>Uroviricota</taxon>
        <taxon>Caudoviricetes</taxon>
        <taxon>Peduoviridae</taxon>
        <taxon>Maltschvirus</taxon>
        <taxon>Maltschvirus maltsch</taxon>
    </lineage>
</organism>
<dbReference type="InterPro" id="IPR006528">
    <property type="entry name" value="Phage_head_morphogenesis_dom"/>
</dbReference>
<accession>A0A6J5PNQ0</accession>